<proteinExistence type="predicted"/>
<dbReference type="AlphaFoldDB" id="A0A4P7GPA1"/>
<evidence type="ECO:0008006" key="4">
    <source>
        <dbReference type="Google" id="ProtNLM"/>
    </source>
</evidence>
<evidence type="ECO:0000313" key="2">
    <source>
        <dbReference type="EMBL" id="QBR94055.1"/>
    </source>
</evidence>
<protein>
    <recommendedName>
        <fullName evidence="4">Transposase</fullName>
    </recommendedName>
</protein>
<dbReference type="EMBL" id="CP038267">
    <property type="protein sequence ID" value="QBR94055.1"/>
    <property type="molecule type" value="Genomic_DNA"/>
</dbReference>
<accession>A0A4P7GPA1</accession>
<reference evidence="2 3" key="1">
    <citation type="submission" date="2019-03" db="EMBL/GenBank/DDBJ databases">
        <title>Three New Species of Nocardioides, Nocardioides euryhalodurans sp. nov., Nocardioides seonyuensis sp. nov. and Nocardioides eburneoflavus sp. nov., Iolated from Soil.</title>
        <authorList>
            <person name="Roh S.G."/>
            <person name="Lee C."/>
            <person name="Kim M.-K."/>
            <person name="Kim S.B."/>
        </authorList>
    </citation>
    <scope>NUCLEOTIDE SEQUENCE [LARGE SCALE GENOMIC DNA]</scope>
    <source>
        <strain evidence="2 3">MMS17-SY117</strain>
    </source>
</reference>
<evidence type="ECO:0000256" key="1">
    <source>
        <dbReference type="SAM" id="Coils"/>
    </source>
</evidence>
<organism evidence="2 3">
    <name type="scientific">Nocardioides euryhalodurans</name>
    <dbReference type="NCBI Taxonomy" id="2518370"/>
    <lineage>
        <taxon>Bacteria</taxon>
        <taxon>Bacillati</taxon>
        <taxon>Actinomycetota</taxon>
        <taxon>Actinomycetes</taxon>
        <taxon>Propionibacteriales</taxon>
        <taxon>Nocardioidaceae</taxon>
        <taxon>Nocardioides</taxon>
    </lineage>
</organism>
<gene>
    <name evidence="2" type="ORF">EXE57_18520</name>
</gene>
<dbReference type="Proteomes" id="UP000294894">
    <property type="component" value="Chromosome"/>
</dbReference>
<feature type="coiled-coil region" evidence="1">
    <location>
        <begin position="16"/>
        <end position="43"/>
    </location>
</feature>
<dbReference type="RefSeq" id="WP_135080099.1">
    <property type="nucleotide sequence ID" value="NZ_CP038267.1"/>
</dbReference>
<keyword evidence="3" id="KW-1185">Reference proteome</keyword>
<dbReference type="OrthoDB" id="3748689at2"/>
<dbReference type="KEGG" id="noy:EXE57_18520"/>
<evidence type="ECO:0000313" key="3">
    <source>
        <dbReference type="Proteomes" id="UP000294894"/>
    </source>
</evidence>
<sequence length="65" mass="7193">MAKALIGHLHSDPRTQARLSVENARLRARVSDLEALVLRLSQENDALLAARSTARLEQKGHLQPV</sequence>
<name>A0A4P7GPA1_9ACTN</name>
<keyword evidence="1" id="KW-0175">Coiled coil</keyword>